<dbReference type="EMBL" id="BTRK01000006">
    <property type="protein sequence ID" value="GMR56795.1"/>
    <property type="molecule type" value="Genomic_DNA"/>
</dbReference>
<comment type="caution">
    <text evidence="1">The sequence shown here is derived from an EMBL/GenBank/DDBJ whole genome shotgun (WGS) entry which is preliminary data.</text>
</comment>
<dbReference type="AlphaFoldDB" id="A0AAN5D694"/>
<evidence type="ECO:0000313" key="2">
    <source>
        <dbReference type="Proteomes" id="UP001328107"/>
    </source>
</evidence>
<protein>
    <submittedName>
        <fullName evidence="1">Uncharacterized protein</fullName>
    </submittedName>
</protein>
<sequence>YSTELSLCANLLHVSAIEHLQLLSVTLNDTTAPLIISIISRATNFLSLHVRRQHQFADPAAFIEKLSSMSIAGVFFSDPSSHANSFFALTHLFWEKFLNDKLSNGSLEWVVTGNTNGKIMKAPLNLPATPIGYLEWQKVKGE</sequence>
<gene>
    <name evidence="1" type="ORF">PMAYCL1PPCAC_26990</name>
</gene>
<reference evidence="2" key="1">
    <citation type="submission" date="2022-10" db="EMBL/GenBank/DDBJ databases">
        <title>Genome assembly of Pristionchus species.</title>
        <authorList>
            <person name="Yoshida K."/>
            <person name="Sommer R.J."/>
        </authorList>
    </citation>
    <scope>NUCLEOTIDE SEQUENCE [LARGE SCALE GENOMIC DNA]</scope>
    <source>
        <strain evidence="2">RS5460</strain>
    </source>
</reference>
<evidence type="ECO:0000313" key="1">
    <source>
        <dbReference type="EMBL" id="GMR56795.1"/>
    </source>
</evidence>
<feature type="non-terminal residue" evidence="1">
    <location>
        <position position="1"/>
    </location>
</feature>
<accession>A0AAN5D694</accession>
<proteinExistence type="predicted"/>
<keyword evidence="2" id="KW-1185">Reference proteome</keyword>
<dbReference type="Proteomes" id="UP001328107">
    <property type="component" value="Unassembled WGS sequence"/>
</dbReference>
<name>A0AAN5D694_9BILA</name>
<organism evidence="1 2">
    <name type="scientific">Pristionchus mayeri</name>
    <dbReference type="NCBI Taxonomy" id="1317129"/>
    <lineage>
        <taxon>Eukaryota</taxon>
        <taxon>Metazoa</taxon>
        <taxon>Ecdysozoa</taxon>
        <taxon>Nematoda</taxon>
        <taxon>Chromadorea</taxon>
        <taxon>Rhabditida</taxon>
        <taxon>Rhabditina</taxon>
        <taxon>Diplogasteromorpha</taxon>
        <taxon>Diplogasteroidea</taxon>
        <taxon>Neodiplogasteridae</taxon>
        <taxon>Pristionchus</taxon>
    </lineage>
</organism>